<dbReference type="RefSeq" id="WP_276234357.1">
    <property type="nucleotide sequence ID" value="NZ_CP119802.1"/>
</dbReference>
<protein>
    <submittedName>
        <fullName evidence="2">NUDIX hydrolase</fullName>
    </submittedName>
</protein>
<dbReference type="PANTHER" id="PTHR43736">
    <property type="entry name" value="ADP-RIBOSE PYROPHOSPHATASE"/>
    <property type="match status" value="1"/>
</dbReference>
<keyword evidence="3" id="KW-1185">Reference proteome</keyword>
<evidence type="ECO:0000313" key="2">
    <source>
        <dbReference type="EMBL" id="MFC7236201.1"/>
    </source>
</evidence>
<dbReference type="EMBL" id="JBHTAP010000001">
    <property type="protein sequence ID" value="MFC7236201.1"/>
    <property type="molecule type" value="Genomic_DNA"/>
</dbReference>
<dbReference type="InterPro" id="IPR000086">
    <property type="entry name" value="NUDIX_hydrolase_dom"/>
</dbReference>
<dbReference type="CDD" id="cd03674">
    <property type="entry name" value="NUDIX_Hydrolase"/>
    <property type="match status" value="1"/>
</dbReference>
<dbReference type="Proteomes" id="UP001596398">
    <property type="component" value="Unassembled WGS sequence"/>
</dbReference>
<name>A0ABD5ZSC5_9EURY</name>
<dbReference type="PROSITE" id="PS51462">
    <property type="entry name" value="NUDIX"/>
    <property type="match status" value="1"/>
</dbReference>
<gene>
    <name evidence="2" type="ORF">ACFQJ4_12830</name>
</gene>
<dbReference type="SUPFAM" id="SSF55811">
    <property type="entry name" value="Nudix"/>
    <property type="match status" value="1"/>
</dbReference>
<dbReference type="GeneID" id="79267912"/>
<dbReference type="InterPro" id="IPR015797">
    <property type="entry name" value="NUDIX_hydrolase-like_dom_sf"/>
</dbReference>
<evidence type="ECO:0000313" key="3">
    <source>
        <dbReference type="Proteomes" id="UP001596398"/>
    </source>
</evidence>
<evidence type="ECO:0000259" key="1">
    <source>
        <dbReference type="PROSITE" id="PS51462"/>
    </source>
</evidence>
<organism evidence="2 3">
    <name type="scientific">Halosegnis marinus</name>
    <dbReference type="NCBI Taxonomy" id="3034023"/>
    <lineage>
        <taxon>Archaea</taxon>
        <taxon>Methanobacteriati</taxon>
        <taxon>Methanobacteriota</taxon>
        <taxon>Stenosarchaea group</taxon>
        <taxon>Halobacteria</taxon>
        <taxon>Halobacteriales</taxon>
        <taxon>Natronomonadaceae</taxon>
        <taxon>Halosegnis</taxon>
    </lineage>
</organism>
<reference evidence="2 3" key="1">
    <citation type="journal article" date="2019" name="Int. J. Syst. Evol. Microbiol.">
        <title>The Global Catalogue of Microorganisms (GCM) 10K type strain sequencing project: providing services to taxonomists for standard genome sequencing and annotation.</title>
        <authorList>
            <consortium name="The Broad Institute Genomics Platform"/>
            <consortium name="The Broad Institute Genome Sequencing Center for Infectious Disease"/>
            <person name="Wu L."/>
            <person name="Ma J."/>
        </authorList>
    </citation>
    <scope>NUCLEOTIDE SEQUENCE [LARGE SCALE GENOMIC DNA]</scope>
    <source>
        <strain evidence="2 3">DT85</strain>
    </source>
</reference>
<proteinExistence type="predicted"/>
<accession>A0ABD5ZSC5</accession>
<feature type="domain" description="Nudix hydrolase" evidence="1">
    <location>
        <begin position="4"/>
        <end position="150"/>
    </location>
</feature>
<comment type="caution">
    <text evidence="2">The sequence shown here is derived from an EMBL/GenBank/DDBJ whole genome shotgun (WGS) entry which is preliminary data.</text>
</comment>
<dbReference type="GO" id="GO:0016787">
    <property type="term" value="F:hydrolase activity"/>
    <property type="evidence" value="ECO:0007669"/>
    <property type="project" value="UniProtKB-KW"/>
</dbReference>
<keyword evidence="2" id="KW-0378">Hydrolase</keyword>
<sequence>METTRHFVATVYVVNDGATLLHEHERLDMWLPPGGHIDRDELPHEAALRECHEETGIEADLVADSGALESDTARSLPEPAHFLLEDINVHDGEVGHQHVDFVFYGAADTRTVVPAGDDEADPSLWEWFTREDLRERADDLPDDVVEVGLAAIAAVEGQNG</sequence>
<dbReference type="Pfam" id="PF00293">
    <property type="entry name" value="NUDIX"/>
    <property type="match status" value="1"/>
</dbReference>
<dbReference type="AlphaFoldDB" id="A0ABD5ZSC5"/>
<dbReference type="PANTHER" id="PTHR43736:SF1">
    <property type="entry name" value="DIHYDRONEOPTERIN TRIPHOSPHATE DIPHOSPHATASE"/>
    <property type="match status" value="1"/>
</dbReference>
<dbReference type="Gene3D" id="3.90.79.10">
    <property type="entry name" value="Nucleoside Triphosphate Pyrophosphohydrolase"/>
    <property type="match status" value="1"/>
</dbReference>